<gene>
    <name evidence="4" type="ORF">H0G86_000851</name>
</gene>
<dbReference type="CDD" id="cd04301">
    <property type="entry name" value="NAT_SF"/>
    <property type="match status" value="1"/>
</dbReference>
<keyword evidence="2" id="KW-0012">Acyltransferase</keyword>
<dbReference type="InterPro" id="IPR016181">
    <property type="entry name" value="Acyl_CoA_acyltransferase"/>
</dbReference>
<dbReference type="Pfam" id="PF00583">
    <property type="entry name" value="Acetyltransf_1"/>
    <property type="match status" value="1"/>
</dbReference>
<accession>A0A8G0L0G0</accession>
<dbReference type="PANTHER" id="PTHR10908">
    <property type="entry name" value="SEROTONIN N-ACETYLTRANSFERASE"/>
    <property type="match status" value="1"/>
</dbReference>
<evidence type="ECO:0000313" key="5">
    <source>
        <dbReference type="Proteomes" id="UP000826661"/>
    </source>
</evidence>
<protein>
    <submittedName>
        <fullName evidence="4">N-acetyltransferase domain-containing protein</fullName>
    </submittedName>
</protein>
<evidence type="ECO:0000256" key="1">
    <source>
        <dbReference type="ARBA" id="ARBA00022679"/>
    </source>
</evidence>
<dbReference type="GO" id="GO:0004059">
    <property type="term" value="F:aralkylamine N-acetyltransferase activity"/>
    <property type="evidence" value="ECO:0007669"/>
    <property type="project" value="TreeGrafter"/>
</dbReference>
<organism evidence="4 5">
    <name type="scientific">Trichoderma simmonsii</name>
    <dbReference type="NCBI Taxonomy" id="1491479"/>
    <lineage>
        <taxon>Eukaryota</taxon>
        <taxon>Fungi</taxon>
        <taxon>Dikarya</taxon>
        <taxon>Ascomycota</taxon>
        <taxon>Pezizomycotina</taxon>
        <taxon>Sordariomycetes</taxon>
        <taxon>Hypocreomycetidae</taxon>
        <taxon>Hypocreales</taxon>
        <taxon>Hypocreaceae</taxon>
        <taxon>Trichoderma</taxon>
    </lineage>
</organism>
<feature type="domain" description="N-acetyltransferase" evidence="3">
    <location>
        <begin position="146"/>
        <end position="290"/>
    </location>
</feature>
<evidence type="ECO:0000313" key="4">
    <source>
        <dbReference type="EMBL" id="QYS93476.1"/>
    </source>
</evidence>
<sequence length="308" mass="35060">MKMQKDMAVTNSSEAVPTTCIASPAGCLIPIPFLPVIANDTVDIDDEEMEVDTIGFDRIAQFYFYGVCRSEEFLSAFPFCFNPKLAFLKPQHVVTAIELEQVAFQHSVRGFCSPLVEYRVRFSYNLSFGLFNICDMTERKDWWMVTKVRGWNIDGCPEDVRRLMFVHIIATLGCSPVVTDEDMDYPKNWLKMLHGDESSPSELVGHRPDGRTVCIHSIAVCPRLQGLGLGTATLKSYVQRLNSLGLADRVALICRKSETRFFQKCGFRNIGRSDTKTLPGEFYNMVFDLPGRKDFIDWNQIEKDAQQY</sequence>
<keyword evidence="5" id="KW-1185">Reference proteome</keyword>
<dbReference type="GO" id="GO:0005737">
    <property type="term" value="C:cytoplasm"/>
    <property type="evidence" value="ECO:0007669"/>
    <property type="project" value="TreeGrafter"/>
</dbReference>
<reference evidence="4 5" key="1">
    <citation type="journal article" date="2021" name="BMC Genomics">
        <title>Telomere-to-telomere genome assembly of asparaginase-producing Trichoderma simmonsii.</title>
        <authorList>
            <person name="Chung D."/>
            <person name="Kwon Y.M."/>
            <person name="Yang Y."/>
        </authorList>
    </citation>
    <scope>NUCLEOTIDE SEQUENCE [LARGE SCALE GENOMIC DNA]</scope>
    <source>
        <strain evidence="4 5">GH-Sj1</strain>
    </source>
</reference>
<name>A0A8G0L0G0_9HYPO</name>
<dbReference type="PROSITE" id="PS51186">
    <property type="entry name" value="GNAT"/>
    <property type="match status" value="1"/>
</dbReference>
<dbReference type="InterPro" id="IPR000182">
    <property type="entry name" value="GNAT_dom"/>
</dbReference>
<evidence type="ECO:0000259" key="3">
    <source>
        <dbReference type="PROSITE" id="PS51186"/>
    </source>
</evidence>
<dbReference type="EMBL" id="CP075864">
    <property type="protein sequence ID" value="QYS93476.1"/>
    <property type="molecule type" value="Genomic_DNA"/>
</dbReference>
<dbReference type="SUPFAM" id="SSF55729">
    <property type="entry name" value="Acyl-CoA N-acyltransferases (Nat)"/>
    <property type="match status" value="1"/>
</dbReference>
<keyword evidence="1" id="KW-0808">Transferase</keyword>
<dbReference type="AlphaFoldDB" id="A0A8G0L0G0"/>
<dbReference type="PANTHER" id="PTHR10908:SF0">
    <property type="entry name" value="SEROTONIN N-ACETYLTRANSFERASE"/>
    <property type="match status" value="1"/>
</dbReference>
<proteinExistence type="predicted"/>
<evidence type="ECO:0000256" key="2">
    <source>
        <dbReference type="ARBA" id="ARBA00023315"/>
    </source>
</evidence>
<dbReference type="Gene3D" id="3.40.630.30">
    <property type="match status" value="1"/>
</dbReference>
<dbReference type="InterPro" id="IPR051635">
    <property type="entry name" value="SNAT-like"/>
</dbReference>
<dbReference type="Proteomes" id="UP000826661">
    <property type="component" value="Chromosome I"/>
</dbReference>